<dbReference type="OrthoDB" id="3522308at2759"/>
<sequence>MDLPILLPTPSSSALLPLDNYLSGNILNPDQVHRVPMRAPLSAPVSTTPLGDFQRSCQAAALVARALEWRAASESERSDAPVSAAFGALDLEAREMVEVMLMQECRAPCSDAISMCLTLLILLSSTVLESSSLSLTSPDITLKALSTLNFSTRLIIDAYSSLAVGSPVPHPTSAPQPLHAQSRASVLRFPLPSAVHAVHGAMLAADALPLWARATLPFFVA</sequence>
<dbReference type="Proteomes" id="UP000838763">
    <property type="component" value="Unassembled WGS sequence"/>
</dbReference>
<name>A0A9P1GXN1_9PEZI</name>
<evidence type="ECO:0000313" key="1">
    <source>
        <dbReference type="EMBL" id="CAI4212222.1"/>
    </source>
</evidence>
<evidence type="ECO:0000313" key="2">
    <source>
        <dbReference type="Proteomes" id="UP000838763"/>
    </source>
</evidence>
<dbReference type="EMBL" id="CALLCH030000004">
    <property type="protein sequence ID" value="CAI4212222.1"/>
    <property type="molecule type" value="Genomic_DNA"/>
</dbReference>
<protein>
    <submittedName>
        <fullName evidence="1">Uncharacterized protein</fullName>
    </submittedName>
</protein>
<reference evidence="1" key="1">
    <citation type="submission" date="2022-11" db="EMBL/GenBank/DDBJ databases">
        <authorList>
            <person name="Scott C."/>
            <person name="Bruce N."/>
        </authorList>
    </citation>
    <scope>NUCLEOTIDE SEQUENCE</scope>
</reference>
<accession>A0A9P1GXN1</accession>
<dbReference type="AlphaFoldDB" id="A0A9P1GXN1"/>
<keyword evidence="2" id="KW-1185">Reference proteome</keyword>
<gene>
    <name evidence="1" type="ORF">PPNO1_LOCUS1988</name>
</gene>
<comment type="caution">
    <text evidence="1">The sequence shown here is derived from an EMBL/GenBank/DDBJ whole genome shotgun (WGS) entry which is preliminary data.</text>
</comment>
<proteinExistence type="predicted"/>
<organism evidence="1 2">
    <name type="scientific">Parascedosporium putredinis</name>
    <dbReference type="NCBI Taxonomy" id="1442378"/>
    <lineage>
        <taxon>Eukaryota</taxon>
        <taxon>Fungi</taxon>
        <taxon>Dikarya</taxon>
        <taxon>Ascomycota</taxon>
        <taxon>Pezizomycotina</taxon>
        <taxon>Sordariomycetes</taxon>
        <taxon>Hypocreomycetidae</taxon>
        <taxon>Microascales</taxon>
        <taxon>Microascaceae</taxon>
        <taxon>Parascedosporium</taxon>
    </lineage>
</organism>